<dbReference type="GO" id="GO:0010142">
    <property type="term" value="P:farnesyl diphosphate biosynthetic process, mevalonate pathway"/>
    <property type="evidence" value="ECO:0007669"/>
    <property type="project" value="InterPro"/>
</dbReference>
<keyword evidence="7 12" id="KW-0756">Sterol biosynthesis</keyword>
<evidence type="ECO:0000256" key="9">
    <source>
        <dbReference type="ARBA" id="ARBA00049887"/>
    </source>
</evidence>
<dbReference type="CDD" id="cd00827">
    <property type="entry name" value="init_cond_enzymes"/>
    <property type="match status" value="1"/>
</dbReference>
<reference evidence="17" key="1">
    <citation type="submission" date="2003-08" db="EMBL/GenBank/DDBJ databases">
        <authorList>
            <person name="Birren B."/>
            <person name="Nusbaum C."/>
            <person name="Abebe A."/>
            <person name="Abouelleil A."/>
            <person name="Adekoya E."/>
            <person name="Ait-zahra M."/>
            <person name="Allen N."/>
            <person name="Allen T."/>
            <person name="An P."/>
            <person name="Anderson M."/>
            <person name="Anderson S."/>
            <person name="Arachchi H."/>
            <person name="Armbruster J."/>
            <person name="Bachantsang P."/>
            <person name="Baldwin J."/>
            <person name="Barry A."/>
            <person name="Bayul T."/>
            <person name="Blitshsteyn B."/>
            <person name="Bloom T."/>
            <person name="Blye J."/>
            <person name="Boguslavskiy L."/>
            <person name="Borowsky M."/>
            <person name="Boukhgalter B."/>
            <person name="Brunache A."/>
            <person name="Butler J."/>
            <person name="Calixte N."/>
            <person name="Calvo S."/>
            <person name="Camarata J."/>
            <person name="Campo K."/>
            <person name="Chang J."/>
            <person name="Cheshatsang Y."/>
            <person name="Citroen M."/>
            <person name="Collymore A."/>
            <person name="Considine T."/>
            <person name="Cook A."/>
            <person name="Cooke P."/>
            <person name="Corum B."/>
            <person name="Cuomo C."/>
            <person name="David R."/>
            <person name="Dawoe T."/>
            <person name="Degray S."/>
            <person name="Dodge S."/>
            <person name="Dooley K."/>
            <person name="Dorje P."/>
            <person name="Dorjee K."/>
            <person name="Dorris L."/>
            <person name="Duffey N."/>
            <person name="Dupes A."/>
            <person name="Elkins T."/>
            <person name="Engels R."/>
            <person name="Erickson J."/>
            <person name="Farina A."/>
            <person name="Faro S."/>
            <person name="Ferreira P."/>
            <person name="Fischer H."/>
            <person name="Fitzgerald M."/>
            <person name="Foley K."/>
            <person name="Gage D."/>
            <person name="Galagan J."/>
            <person name="Gearin G."/>
            <person name="Gnerre S."/>
            <person name="Gnirke A."/>
            <person name="Goyette A."/>
            <person name="Graham J."/>
            <person name="Grandbois E."/>
            <person name="Gyaltsen K."/>
            <person name="Hafez N."/>
            <person name="Hagopian D."/>
            <person name="Hagos B."/>
            <person name="Hall J."/>
            <person name="Hatcher B."/>
            <person name="Heller A."/>
            <person name="Higgins H."/>
            <person name="Honan T."/>
            <person name="Horn A."/>
            <person name="Houde N."/>
            <person name="Hughes L."/>
            <person name="Hulme W."/>
            <person name="Husby E."/>
            <person name="Iliev I."/>
            <person name="Jaffe D."/>
            <person name="Jones C."/>
            <person name="Kamal M."/>
            <person name="Kamat A."/>
            <person name="Kamvysselis M."/>
            <person name="Karlsson E."/>
            <person name="Kells C."/>
            <person name="Kieu A."/>
            <person name="Kisner P."/>
            <person name="Kodira C."/>
            <person name="Kulbokas E."/>
            <person name="Labutti K."/>
            <person name="Lama D."/>
            <person name="Landers T."/>
            <person name="Leger J."/>
            <person name="Levine S."/>
            <person name="Lewis D."/>
            <person name="Lewis T."/>
            <person name="Lindblad-toh K."/>
            <person name="Liu X."/>
            <person name="Lokyitsang T."/>
            <person name="Lokyitsang Y."/>
            <person name="Lucien O."/>
            <person name="Lui A."/>
            <person name="Ma L.J."/>
            <person name="Mabbitt R."/>
            <person name="Macdonald J."/>
            <person name="Maclean C."/>
            <person name="Major J."/>
            <person name="Manning J."/>
            <person name="Marabella R."/>
            <person name="Maru K."/>
            <person name="Matthews C."/>
            <person name="Mauceli E."/>
            <person name="Mccarthy M."/>
            <person name="Mcdonough S."/>
            <person name="Mcghee T."/>
            <person name="Meldrim J."/>
            <person name="Meneus L."/>
            <person name="Mesirov J."/>
            <person name="Mihalev A."/>
            <person name="Mihova T."/>
            <person name="Mikkelsen T."/>
            <person name="Mlenga V."/>
            <person name="Moru K."/>
            <person name="Mozes J."/>
            <person name="Mulrain L."/>
            <person name="Munson G."/>
            <person name="Naylor J."/>
            <person name="Newes C."/>
            <person name="Nguyen C."/>
            <person name="Nguyen N."/>
            <person name="Nguyen T."/>
            <person name="Nicol R."/>
            <person name="Nielsen C."/>
            <person name="Nizzari M."/>
            <person name="Norbu C."/>
            <person name="Norbu N."/>
            <person name="O'donnell P."/>
            <person name="Okoawo O."/>
            <person name="O'leary S."/>
            <person name="Omotosho B."/>
            <person name="O'neill K."/>
            <person name="Osman S."/>
            <person name="Parker S."/>
            <person name="Perrin D."/>
            <person name="Phunkhang P."/>
            <person name="Piqani B."/>
            <person name="Purcell S."/>
            <person name="Rachupka T."/>
            <person name="Ramasamy U."/>
            <person name="Rameau R."/>
            <person name="Ray V."/>
            <person name="Raymond C."/>
            <person name="Retta R."/>
            <person name="Richardson S."/>
            <person name="Rise C."/>
            <person name="Rodriguez J."/>
            <person name="Rogers J."/>
            <person name="Rogov P."/>
            <person name="Rutman M."/>
            <person name="Schupbach R."/>
            <person name="Seaman C."/>
            <person name="Settipalli S."/>
            <person name="Sharpe T."/>
            <person name="Sheridan J."/>
            <person name="Sherpa N."/>
            <person name="Shi J."/>
            <person name="Smirnov S."/>
            <person name="Smith C."/>
            <person name="Sougnez C."/>
            <person name="Spencer B."/>
            <person name="Stalker J."/>
            <person name="Stange-thomann N."/>
            <person name="Stavropoulos S."/>
            <person name="Stetson K."/>
            <person name="Stone C."/>
            <person name="Stone S."/>
            <person name="Stubbs M."/>
            <person name="Talamas J."/>
            <person name="Tchuinga P."/>
            <person name="Tenzing P."/>
            <person name="Tesfaye S."/>
            <person name="Theodore J."/>
            <person name="Thoulutsang Y."/>
            <person name="Topham K."/>
            <person name="Towey S."/>
            <person name="Tsamla T."/>
            <person name="Tsomo N."/>
            <person name="Vallee D."/>
            <person name="Vassiliev H."/>
            <person name="Venkataraman V."/>
            <person name="Vinson J."/>
            <person name="Vo A."/>
            <person name="Wade C."/>
            <person name="Wang S."/>
            <person name="Wangchuk T."/>
            <person name="Wangdi T."/>
            <person name="Whittaker C."/>
            <person name="Wilkinson J."/>
            <person name="Wu Y."/>
            <person name="Wyman D."/>
            <person name="Yadav S."/>
            <person name="Yang S."/>
            <person name="Yang X."/>
            <person name="Yeager S."/>
            <person name="Yee E."/>
            <person name="Young G."/>
            <person name="Zainoun J."/>
            <person name="Zembeck L."/>
            <person name="Zimmer A."/>
            <person name="Zody M."/>
            <person name="Lander E."/>
        </authorList>
    </citation>
    <scope>NUCLEOTIDE SEQUENCE [LARGE SCALE GENOMIC DNA]</scope>
</reference>
<dbReference type="GO" id="GO:0004421">
    <property type="term" value="F:hydroxymethylglutaryl-CoA synthase activity"/>
    <property type="evidence" value="ECO:0007669"/>
    <property type="project" value="UniProtKB-EC"/>
</dbReference>
<comment type="function">
    <text evidence="12">Catalyzes the condensation of acetyl-CoA with acetoacetyl-CoA to form HMG-CoA.</text>
</comment>
<dbReference type="AlphaFoldDB" id="H2ZLA5"/>
<dbReference type="PROSITE" id="PS01226">
    <property type="entry name" value="HMG_COA_SYNTHASE"/>
    <property type="match status" value="1"/>
</dbReference>
<dbReference type="InterPro" id="IPR013528">
    <property type="entry name" value="HMG_CoA_synth_N"/>
</dbReference>
<keyword evidence="5" id="KW-0153">Cholesterol metabolism</keyword>
<dbReference type="InterPro" id="IPR013746">
    <property type="entry name" value="HMG_CoA_synt_C_dom"/>
</dbReference>
<accession>H2ZLA5</accession>
<evidence type="ECO:0000256" key="4">
    <source>
        <dbReference type="ARBA" id="ARBA00022679"/>
    </source>
</evidence>
<keyword evidence="5" id="KW-0152">Cholesterol biosynthesis</keyword>
<evidence type="ECO:0000256" key="13">
    <source>
        <dbReference type="SAM" id="MobiDB-lite"/>
    </source>
</evidence>
<organism evidence="16 17">
    <name type="scientific">Ciona savignyi</name>
    <name type="common">Pacific transparent sea squirt</name>
    <dbReference type="NCBI Taxonomy" id="51511"/>
    <lineage>
        <taxon>Eukaryota</taxon>
        <taxon>Metazoa</taxon>
        <taxon>Chordata</taxon>
        <taxon>Tunicata</taxon>
        <taxon>Ascidiacea</taxon>
        <taxon>Phlebobranchia</taxon>
        <taxon>Cionidae</taxon>
        <taxon>Ciona</taxon>
    </lineage>
</organism>
<keyword evidence="12" id="KW-0444">Lipid biosynthesis</keyword>
<dbReference type="GO" id="GO:0006695">
    <property type="term" value="P:cholesterol biosynthetic process"/>
    <property type="evidence" value="ECO:0007669"/>
    <property type="project" value="UniProtKB-KW"/>
</dbReference>
<feature type="domain" description="Hydroxymethylglutaryl-coenzyme A synthase N-terminal" evidence="14">
    <location>
        <begin position="6"/>
        <end position="178"/>
    </location>
</feature>
<keyword evidence="4 12" id="KW-0808">Transferase</keyword>
<evidence type="ECO:0000313" key="17">
    <source>
        <dbReference type="Proteomes" id="UP000007875"/>
    </source>
</evidence>
<keyword evidence="12" id="KW-0753">Steroid metabolism</keyword>
<dbReference type="InterPro" id="IPR010122">
    <property type="entry name" value="HMG_CoA_synthase_euk"/>
</dbReference>
<feature type="binding site" evidence="11">
    <location>
        <position position="159"/>
    </location>
    <ligand>
        <name>CoA</name>
        <dbReference type="ChEBI" id="CHEBI:57287"/>
    </ligand>
</feature>
<feature type="binding site" evidence="11">
    <location>
        <position position="257"/>
    </location>
    <ligand>
        <name>CoA</name>
        <dbReference type="ChEBI" id="CHEBI:57287"/>
    </ligand>
</feature>
<comment type="similarity">
    <text evidence="2 12">Belongs to the thiolase-like superfamily. HMG-CoA synthase family.</text>
</comment>
<evidence type="ECO:0000256" key="10">
    <source>
        <dbReference type="PIRSR" id="PIRSR610122-1"/>
    </source>
</evidence>
<dbReference type="EC" id="2.3.3.10" evidence="3 12"/>
<evidence type="ECO:0000256" key="5">
    <source>
        <dbReference type="ARBA" id="ARBA00022778"/>
    </source>
</evidence>
<reference evidence="16" key="3">
    <citation type="submission" date="2025-09" db="UniProtKB">
        <authorList>
            <consortium name="Ensembl"/>
        </authorList>
    </citation>
    <scope>IDENTIFICATION</scope>
</reference>
<evidence type="ECO:0000256" key="12">
    <source>
        <dbReference type="RuleBase" id="RU364071"/>
    </source>
</evidence>
<feature type="active site" description="Proton donor/acceptor" evidence="10">
    <location>
        <position position="252"/>
    </location>
</feature>
<feature type="domain" description="Hydroxymethylglutaryl-coenzyme A synthase C-terminal" evidence="15">
    <location>
        <begin position="179"/>
        <end position="474"/>
    </location>
</feature>
<dbReference type="FunFam" id="3.40.47.10:FF:000008">
    <property type="entry name" value="3-hydroxy-3-methylglutaryl coenzyme A synthase"/>
    <property type="match status" value="1"/>
</dbReference>
<evidence type="ECO:0000256" key="2">
    <source>
        <dbReference type="ARBA" id="ARBA00007061"/>
    </source>
</evidence>
<comment type="pathway">
    <text evidence="1 12">Metabolic intermediate biosynthesis; (R)-mevalonate biosynthesis; (R)-mevalonate from acetyl-CoA: step 2/3.</text>
</comment>
<keyword evidence="12" id="KW-1207">Sterol metabolism</keyword>
<name>H2ZLA5_CIOSA</name>
<keyword evidence="12" id="KW-0443">Lipid metabolism</keyword>
<dbReference type="SUPFAM" id="SSF53901">
    <property type="entry name" value="Thiolase-like"/>
    <property type="match status" value="2"/>
</dbReference>
<evidence type="ECO:0000256" key="8">
    <source>
        <dbReference type="ARBA" id="ARBA00033130"/>
    </source>
</evidence>
<dbReference type="Pfam" id="PF08540">
    <property type="entry name" value="HMG_CoA_synt_C"/>
    <property type="match status" value="1"/>
</dbReference>
<feature type="binding site" evidence="11">
    <location>
        <position position="261"/>
    </location>
    <ligand>
        <name>CoA</name>
        <dbReference type="ChEBI" id="CHEBI:57287"/>
    </ligand>
</feature>
<dbReference type="GO" id="GO:0006084">
    <property type="term" value="P:acetyl-CoA metabolic process"/>
    <property type="evidence" value="ECO:0007669"/>
    <property type="project" value="InterPro"/>
</dbReference>
<dbReference type="InterPro" id="IPR000590">
    <property type="entry name" value="HMG_CoA_synt_AS"/>
</dbReference>
<comment type="catalytic activity">
    <reaction evidence="9">
        <text>acetoacetyl-CoA + acetyl-CoA + H2O = (3S)-3-hydroxy-3-methylglutaryl-CoA + CoA + H(+)</text>
        <dbReference type="Rhea" id="RHEA:10188"/>
        <dbReference type="ChEBI" id="CHEBI:15377"/>
        <dbReference type="ChEBI" id="CHEBI:15378"/>
        <dbReference type="ChEBI" id="CHEBI:43074"/>
        <dbReference type="ChEBI" id="CHEBI:57286"/>
        <dbReference type="ChEBI" id="CHEBI:57287"/>
        <dbReference type="ChEBI" id="CHEBI:57288"/>
        <dbReference type="EC" id="2.3.3.10"/>
    </reaction>
    <physiologicalReaction direction="left-to-right" evidence="9">
        <dbReference type="Rhea" id="RHEA:10189"/>
    </physiologicalReaction>
</comment>
<dbReference type="PANTHER" id="PTHR43323">
    <property type="entry name" value="3-HYDROXY-3-METHYLGLUTARYL COENZYME A SYNTHASE"/>
    <property type="match status" value="1"/>
</dbReference>
<dbReference type="Gene3D" id="3.40.47.10">
    <property type="match status" value="1"/>
</dbReference>
<dbReference type="STRING" id="51511.ENSCSAVP00000018371"/>
<dbReference type="GO" id="GO:0048821">
    <property type="term" value="P:erythrocyte development"/>
    <property type="evidence" value="ECO:0007669"/>
    <property type="project" value="Ensembl"/>
</dbReference>
<dbReference type="Ensembl" id="ENSCSAVT00000018571.1">
    <property type="protein sequence ID" value="ENSCSAVP00000018371.1"/>
    <property type="gene ID" value="ENSCSAVG00000010787.1"/>
</dbReference>
<dbReference type="Pfam" id="PF01154">
    <property type="entry name" value="HMG_CoA_synt_N"/>
    <property type="match status" value="1"/>
</dbReference>
<dbReference type="NCBIfam" id="TIGR01833">
    <property type="entry name" value="HMG-CoA-S_euk"/>
    <property type="match status" value="1"/>
</dbReference>
<feature type="region of interest" description="Disordered" evidence="13">
    <location>
        <begin position="476"/>
        <end position="501"/>
    </location>
</feature>
<feature type="active site" description="Proton donor/acceptor" evidence="10">
    <location>
        <position position="87"/>
    </location>
</feature>
<dbReference type="PANTHER" id="PTHR43323:SF2">
    <property type="entry name" value="HYDROXYMETHYLGLUTARYL-COA SYNTHASE"/>
    <property type="match status" value="1"/>
</dbReference>
<dbReference type="HOGENOM" id="CLU_008065_0_1_1"/>
<dbReference type="Proteomes" id="UP000007875">
    <property type="component" value="Unassembled WGS sequence"/>
</dbReference>
<evidence type="ECO:0000256" key="6">
    <source>
        <dbReference type="ARBA" id="ARBA00022955"/>
    </source>
</evidence>
<feature type="compositionally biased region" description="Polar residues" evidence="13">
    <location>
        <begin position="482"/>
        <end position="501"/>
    </location>
</feature>
<dbReference type="GeneTree" id="ENSGT00390000006096"/>
<proteinExistence type="inferred from homology"/>
<dbReference type="UniPathway" id="UPA00058">
    <property type="reaction ID" value="UER00102"/>
</dbReference>
<keyword evidence="6 12" id="KW-0752">Steroid biosynthesis</keyword>
<evidence type="ECO:0000259" key="14">
    <source>
        <dbReference type="Pfam" id="PF01154"/>
    </source>
</evidence>
<sequence>MDSRSPDNVGILAIEVYFPSSFVDQDKLEDFDGVSKGKYTKGLGQEQMGFCHDNEDINSLCLTVVARLMEKNHINYTEIGRLEVGTETIIDKSKSVKSVLMQLFDDSGNYDVEGVDTSNACYGGTSALFNAVSWVESSAWDGRFALVVCGDIAVYASGNARCTGGAGAIAMLVGPSAPLVIESGLRASYMRHAYDFYKPDLTSEYPIVDGKLSVQSYITALDNCYQTFCQKASKKLKTKSFNLSHMDFMMFHSPYCKLVQKSLARIVLNDFVRKELQNYPEEDQSGFDHLSNIKDVSLEDSVFDKNIEKAFMAASERLFSAKTKQSLLLSRRVGNMYTPSLYSCLASLLISTSLNDLPGKRIGLFSYGSGLAASMFSIRVTDQIGLPEVSGLPKVTGHPTFTLHSLVSGLLDINHRLEQRTQIEPEEFTAVLECREKHHTASNYSPTATPELLFPGTFHLTLVDNKFRRTYQRKPFLRPDLNGNSPNGRGTPNNHTHCNGF</sequence>
<evidence type="ECO:0000256" key="1">
    <source>
        <dbReference type="ARBA" id="ARBA00005218"/>
    </source>
</evidence>
<evidence type="ECO:0000256" key="7">
    <source>
        <dbReference type="ARBA" id="ARBA00023011"/>
    </source>
</evidence>
<reference evidence="16" key="2">
    <citation type="submission" date="2025-08" db="UniProtKB">
        <authorList>
            <consortium name="Ensembl"/>
        </authorList>
    </citation>
    <scope>IDENTIFICATION</scope>
</reference>
<dbReference type="eggNOG" id="KOG1393">
    <property type="taxonomic scope" value="Eukaryota"/>
</dbReference>
<dbReference type="InterPro" id="IPR016039">
    <property type="entry name" value="Thiolase-like"/>
</dbReference>
<evidence type="ECO:0000259" key="15">
    <source>
        <dbReference type="Pfam" id="PF08540"/>
    </source>
</evidence>
<evidence type="ECO:0000256" key="3">
    <source>
        <dbReference type="ARBA" id="ARBA00012978"/>
    </source>
</evidence>
<dbReference type="InParanoid" id="H2ZLA5"/>
<protein>
    <recommendedName>
        <fullName evidence="3 12">Hydroxymethylglutaryl-CoA synthase</fullName>
        <shortName evidence="12">HMG-CoA synthase</shortName>
        <ecNumber evidence="3 12">2.3.3.10</ecNumber>
    </recommendedName>
    <alternativeName>
        <fullName evidence="8 12">3-hydroxy-3-methylglutaryl coenzyme A synthase</fullName>
    </alternativeName>
</protein>
<dbReference type="OMA" id="DDAYNWI"/>
<keyword evidence="17" id="KW-1185">Reference proteome</keyword>
<dbReference type="FunCoup" id="H2ZLA5">
    <property type="interactions" value="156"/>
</dbReference>
<feature type="active site" description="Acyl-thioester intermediate" evidence="10">
    <location>
        <position position="121"/>
    </location>
</feature>
<evidence type="ECO:0000313" key="16">
    <source>
        <dbReference type="Ensembl" id="ENSCSAVP00000018371.1"/>
    </source>
</evidence>
<feature type="binding site" evidence="11">
    <location>
        <position position="213"/>
    </location>
    <ligand>
        <name>CoA</name>
        <dbReference type="ChEBI" id="CHEBI:57287"/>
    </ligand>
</feature>
<evidence type="ECO:0000256" key="11">
    <source>
        <dbReference type="PIRSR" id="PIRSR610122-2"/>
    </source>
</evidence>